<evidence type="ECO:0000256" key="8">
    <source>
        <dbReference type="ARBA" id="ARBA00035241"/>
    </source>
</evidence>
<comment type="function">
    <text evidence="9">Binds directly to 23S rRNA. The L1 stalk is quite mobile in the ribosome, and is involved in E site tRNA release.</text>
</comment>
<evidence type="ECO:0000256" key="5">
    <source>
        <dbReference type="ARBA" id="ARBA00022884"/>
    </source>
</evidence>
<reference evidence="11 12" key="1">
    <citation type="submission" date="2018-06" db="EMBL/GenBank/DDBJ databases">
        <title>Genome sequencing of Oceanotoga sp. sy52.</title>
        <authorList>
            <person name="Mori K."/>
        </authorList>
    </citation>
    <scope>NUCLEOTIDE SEQUENCE [LARGE SCALE GENOMIC DNA]</scope>
    <source>
        <strain evidence="12">sy52</strain>
    </source>
</reference>
<dbReference type="InParanoid" id="A0A7G1GA06"/>
<dbReference type="PANTHER" id="PTHR36427">
    <property type="entry name" value="54S RIBOSOMAL PROTEIN L1, MITOCHONDRIAL"/>
    <property type="match status" value="1"/>
</dbReference>
<keyword evidence="4 9" id="KW-0810">Translation regulation</keyword>
<dbReference type="Proteomes" id="UP000516361">
    <property type="component" value="Chromosome"/>
</dbReference>
<evidence type="ECO:0000256" key="7">
    <source>
        <dbReference type="ARBA" id="ARBA00023274"/>
    </source>
</evidence>
<comment type="subunit">
    <text evidence="9">Part of the 50S ribosomal subunit.</text>
</comment>
<dbReference type="PIRSF" id="PIRSF002155">
    <property type="entry name" value="Ribosomal_L1"/>
    <property type="match status" value="1"/>
</dbReference>
<name>A0A7G1GA06_9BACT</name>
<evidence type="ECO:0000313" key="11">
    <source>
        <dbReference type="EMBL" id="BBE32124.1"/>
    </source>
</evidence>
<dbReference type="GO" id="GO:0003735">
    <property type="term" value="F:structural constituent of ribosome"/>
    <property type="evidence" value="ECO:0007669"/>
    <property type="project" value="InterPro"/>
</dbReference>
<dbReference type="AlphaFoldDB" id="A0A7G1GA06"/>
<evidence type="ECO:0000256" key="9">
    <source>
        <dbReference type="HAMAP-Rule" id="MF_01318"/>
    </source>
</evidence>
<comment type="similarity">
    <text evidence="1 9 10">Belongs to the universal ribosomal protein uL1 family.</text>
</comment>
<protein>
    <recommendedName>
        <fullName evidence="8 9">Large ribosomal subunit protein uL1</fullName>
    </recommendedName>
</protein>
<dbReference type="InterPro" id="IPR005878">
    <property type="entry name" value="Ribosom_uL1_bac-type"/>
</dbReference>
<dbReference type="GO" id="GO:0006412">
    <property type="term" value="P:translation"/>
    <property type="evidence" value="ECO:0007669"/>
    <property type="project" value="UniProtKB-UniRule"/>
</dbReference>
<evidence type="ECO:0000256" key="3">
    <source>
        <dbReference type="ARBA" id="ARBA00022730"/>
    </source>
</evidence>
<gene>
    <name evidence="9 11" type="primary">rplA</name>
    <name evidence="11" type="ORF">OSSY52_22650</name>
</gene>
<dbReference type="Gene3D" id="3.40.50.790">
    <property type="match status" value="1"/>
</dbReference>
<keyword evidence="6 9" id="KW-0689">Ribosomal protein</keyword>
<dbReference type="HAMAP" id="MF_01318_B">
    <property type="entry name" value="Ribosomal_uL1_B"/>
    <property type="match status" value="1"/>
</dbReference>
<dbReference type="RefSeq" id="WP_190614977.1">
    <property type="nucleotide sequence ID" value="NZ_AP018712.1"/>
</dbReference>
<keyword evidence="5 9" id="KW-0694">RNA-binding</keyword>
<sequence>MRRGKKYLEAKKLVDSLKLYSIDEAVELVKKVAYSKFDDSVEVHVQLGIDSTKSDQNVRNTVSLPHGTGKDVKVLVFATGEKAEEAKAAGADYVGSDELADKIVKEAWSDFDVAIATPDMMRVVGKLGRFLGPRGLMPSPKAGTVTADVTAAVKEFKAGRLEVRNDKTGNVHFPAGKKSFDNEKLKENIISGLEQLSKLKPSSSKGKFIKKVSIAPTMGPGVKLDTTGMDIV</sequence>
<keyword evidence="3 9" id="KW-0699">rRNA-binding</keyword>
<dbReference type="FunCoup" id="A0A7G1GA06">
    <property type="interactions" value="439"/>
</dbReference>
<keyword evidence="2 9" id="KW-0678">Repressor</keyword>
<dbReference type="EMBL" id="AP018712">
    <property type="protein sequence ID" value="BBE32124.1"/>
    <property type="molecule type" value="Genomic_DNA"/>
</dbReference>
<keyword evidence="7 9" id="KW-0687">Ribonucleoprotein</keyword>
<dbReference type="GO" id="GO:0006417">
    <property type="term" value="P:regulation of translation"/>
    <property type="evidence" value="ECO:0007669"/>
    <property type="project" value="UniProtKB-KW"/>
</dbReference>
<dbReference type="PANTHER" id="PTHR36427:SF3">
    <property type="entry name" value="LARGE RIBOSOMAL SUBUNIT PROTEIN UL1M"/>
    <property type="match status" value="1"/>
</dbReference>
<dbReference type="GO" id="GO:0000049">
    <property type="term" value="F:tRNA binding"/>
    <property type="evidence" value="ECO:0007669"/>
    <property type="project" value="UniProtKB-KW"/>
</dbReference>
<evidence type="ECO:0000256" key="10">
    <source>
        <dbReference type="RuleBase" id="RU000659"/>
    </source>
</evidence>
<dbReference type="InterPro" id="IPR023674">
    <property type="entry name" value="Ribosomal_uL1-like"/>
</dbReference>
<dbReference type="FunFam" id="3.40.50.790:FF:000001">
    <property type="entry name" value="50S ribosomal protein L1"/>
    <property type="match status" value="1"/>
</dbReference>
<dbReference type="NCBIfam" id="TIGR01169">
    <property type="entry name" value="rplA_bact"/>
    <property type="match status" value="1"/>
</dbReference>
<keyword evidence="9" id="KW-0820">tRNA-binding</keyword>
<dbReference type="CDD" id="cd00403">
    <property type="entry name" value="Ribosomal_L1"/>
    <property type="match status" value="1"/>
</dbReference>
<organism evidence="11 12">
    <name type="scientific">Tepiditoga spiralis</name>
    <dbReference type="NCBI Taxonomy" id="2108365"/>
    <lineage>
        <taxon>Bacteria</taxon>
        <taxon>Thermotogati</taxon>
        <taxon>Thermotogota</taxon>
        <taxon>Thermotogae</taxon>
        <taxon>Petrotogales</taxon>
        <taxon>Petrotogaceae</taxon>
        <taxon>Tepiditoga</taxon>
    </lineage>
</organism>
<dbReference type="GO" id="GO:0015934">
    <property type="term" value="C:large ribosomal subunit"/>
    <property type="evidence" value="ECO:0007669"/>
    <property type="project" value="InterPro"/>
</dbReference>
<dbReference type="InterPro" id="IPR023673">
    <property type="entry name" value="Ribosomal_uL1_CS"/>
</dbReference>
<accession>A0A7G1GA06</accession>
<dbReference type="InterPro" id="IPR002143">
    <property type="entry name" value="Ribosomal_uL1"/>
</dbReference>
<dbReference type="InterPro" id="IPR028364">
    <property type="entry name" value="Ribosomal_uL1/biogenesis"/>
</dbReference>
<evidence type="ECO:0000256" key="4">
    <source>
        <dbReference type="ARBA" id="ARBA00022845"/>
    </source>
</evidence>
<dbReference type="KEGG" id="ocy:OSSY52_22650"/>
<dbReference type="Gene3D" id="3.30.190.20">
    <property type="match status" value="1"/>
</dbReference>
<dbReference type="SUPFAM" id="SSF56808">
    <property type="entry name" value="Ribosomal protein L1"/>
    <property type="match status" value="1"/>
</dbReference>
<dbReference type="Pfam" id="PF00687">
    <property type="entry name" value="Ribosomal_L1"/>
    <property type="match status" value="1"/>
</dbReference>
<evidence type="ECO:0000256" key="6">
    <source>
        <dbReference type="ARBA" id="ARBA00022980"/>
    </source>
</evidence>
<dbReference type="GO" id="GO:0019843">
    <property type="term" value="F:rRNA binding"/>
    <property type="evidence" value="ECO:0007669"/>
    <property type="project" value="UniProtKB-UniRule"/>
</dbReference>
<dbReference type="PROSITE" id="PS01199">
    <property type="entry name" value="RIBOSOMAL_L1"/>
    <property type="match status" value="1"/>
</dbReference>
<comment type="function">
    <text evidence="9">Protein L1 is also a translational repressor protein, it controls the translation of the L11 operon by binding to its mRNA.</text>
</comment>
<evidence type="ECO:0000256" key="2">
    <source>
        <dbReference type="ARBA" id="ARBA00022491"/>
    </source>
</evidence>
<evidence type="ECO:0000313" key="12">
    <source>
        <dbReference type="Proteomes" id="UP000516361"/>
    </source>
</evidence>
<dbReference type="InterPro" id="IPR016095">
    <property type="entry name" value="Ribosomal_uL1_3-a/b-sand"/>
</dbReference>
<evidence type="ECO:0000256" key="1">
    <source>
        <dbReference type="ARBA" id="ARBA00010531"/>
    </source>
</evidence>
<keyword evidence="12" id="KW-1185">Reference proteome</keyword>
<proteinExistence type="inferred from homology"/>